<protein>
    <submittedName>
        <fullName evidence="1">DUF4283 domain protein</fullName>
    </submittedName>
</protein>
<accession>A0A392QPB1</accession>
<dbReference type="Proteomes" id="UP000265520">
    <property type="component" value="Unassembled WGS sequence"/>
</dbReference>
<name>A0A392QPB1_9FABA</name>
<evidence type="ECO:0000313" key="1">
    <source>
        <dbReference type="EMBL" id="MCI26078.1"/>
    </source>
</evidence>
<feature type="non-terminal residue" evidence="1">
    <location>
        <position position="154"/>
    </location>
</feature>
<sequence length="154" mass="17080">LVATVTNGEVVPVVQNRITDAGFNELVLIPMGADKVFVRSLVGVDALSIVNSAKEFFNLLFSHWTRWDKNVLPYQRGAFLRADSCSTEKGRLDFARVLIATSDLEIVKRVENVLVDEILVEVKIVEEWGYALGKDTCLFADESDSEASQSDNEA</sequence>
<reference evidence="1 2" key="1">
    <citation type="journal article" date="2018" name="Front. Plant Sci.">
        <title>Red Clover (Trifolium pratense) and Zigzag Clover (T. medium) - A Picture of Genomic Similarities and Differences.</title>
        <authorList>
            <person name="Dluhosova J."/>
            <person name="Istvanek J."/>
            <person name="Nedelnik J."/>
            <person name="Repkova J."/>
        </authorList>
    </citation>
    <scope>NUCLEOTIDE SEQUENCE [LARGE SCALE GENOMIC DNA]</scope>
    <source>
        <strain evidence="2">cv. 10/8</strain>
        <tissue evidence="1">Leaf</tissue>
    </source>
</reference>
<dbReference type="EMBL" id="LXQA010151180">
    <property type="protein sequence ID" value="MCI26078.1"/>
    <property type="molecule type" value="Genomic_DNA"/>
</dbReference>
<dbReference type="PANTHER" id="PTHR34427:SF5">
    <property type="entry name" value="DUF4283 DOMAIN-CONTAINING PROTEIN"/>
    <property type="match status" value="1"/>
</dbReference>
<dbReference type="PANTHER" id="PTHR34427">
    <property type="entry name" value="DUF4283 DOMAIN PROTEIN"/>
    <property type="match status" value="1"/>
</dbReference>
<dbReference type="AlphaFoldDB" id="A0A392QPB1"/>
<comment type="caution">
    <text evidence="1">The sequence shown here is derived from an EMBL/GenBank/DDBJ whole genome shotgun (WGS) entry which is preliminary data.</text>
</comment>
<keyword evidence="2" id="KW-1185">Reference proteome</keyword>
<organism evidence="1 2">
    <name type="scientific">Trifolium medium</name>
    <dbReference type="NCBI Taxonomy" id="97028"/>
    <lineage>
        <taxon>Eukaryota</taxon>
        <taxon>Viridiplantae</taxon>
        <taxon>Streptophyta</taxon>
        <taxon>Embryophyta</taxon>
        <taxon>Tracheophyta</taxon>
        <taxon>Spermatophyta</taxon>
        <taxon>Magnoliopsida</taxon>
        <taxon>eudicotyledons</taxon>
        <taxon>Gunneridae</taxon>
        <taxon>Pentapetalae</taxon>
        <taxon>rosids</taxon>
        <taxon>fabids</taxon>
        <taxon>Fabales</taxon>
        <taxon>Fabaceae</taxon>
        <taxon>Papilionoideae</taxon>
        <taxon>50 kb inversion clade</taxon>
        <taxon>NPAAA clade</taxon>
        <taxon>Hologalegina</taxon>
        <taxon>IRL clade</taxon>
        <taxon>Trifolieae</taxon>
        <taxon>Trifolium</taxon>
    </lineage>
</organism>
<evidence type="ECO:0000313" key="2">
    <source>
        <dbReference type="Proteomes" id="UP000265520"/>
    </source>
</evidence>
<feature type="non-terminal residue" evidence="1">
    <location>
        <position position="1"/>
    </location>
</feature>
<proteinExistence type="predicted"/>